<dbReference type="HOGENOM" id="CLU_072408_0_0_1"/>
<dbReference type="GO" id="GO:0016020">
    <property type="term" value="C:membrane"/>
    <property type="evidence" value="ECO:0007669"/>
    <property type="project" value="UniProtKB-SubCell"/>
</dbReference>
<dbReference type="EMBL" id="DS268410">
    <property type="protein sequence ID" value="EFP00331.1"/>
    <property type="molecule type" value="Genomic_DNA"/>
</dbReference>
<keyword evidence="8" id="KW-1185">Reference proteome</keyword>
<feature type="transmembrane region" description="Helical" evidence="5">
    <location>
        <begin position="80"/>
        <end position="102"/>
    </location>
</feature>
<feature type="transmembrane region" description="Helical" evidence="5">
    <location>
        <begin position="114"/>
        <end position="132"/>
    </location>
</feature>
<feature type="transmembrane region" description="Helical" evidence="5">
    <location>
        <begin position="6"/>
        <end position="31"/>
    </location>
</feature>
<feature type="domain" description="G-protein coupled receptors family 1 profile" evidence="6">
    <location>
        <begin position="22"/>
        <end position="254"/>
    </location>
</feature>
<gene>
    <name evidence="7" type="ORF">CRE_18911</name>
</gene>
<evidence type="ECO:0000256" key="5">
    <source>
        <dbReference type="SAM" id="Phobius"/>
    </source>
</evidence>
<dbReference type="SUPFAM" id="SSF81321">
    <property type="entry name" value="Family A G protein-coupled receptor-like"/>
    <property type="match status" value="1"/>
</dbReference>
<evidence type="ECO:0000313" key="8">
    <source>
        <dbReference type="Proteomes" id="UP000008281"/>
    </source>
</evidence>
<dbReference type="OrthoDB" id="5861149at2759"/>
<dbReference type="AlphaFoldDB" id="E3LJW1"/>
<dbReference type="PANTHER" id="PTHR23013:SF13">
    <property type="entry name" value="7TM GPCR SERPENTINE RECEPTOR CLASS X (SRX) DOMAIN-CONTAINING PROTEIN-RELATED"/>
    <property type="match status" value="1"/>
</dbReference>
<keyword evidence="3 5" id="KW-1133">Transmembrane helix</keyword>
<evidence type="ECO:0000256" key="2">
    <source>
        <dbReference type="ARBA" id="ARBA00022692"/>
    </source>
</evidence>
<evidence type="ECO:0000256" key="4">
    <source>
        <dbReference type="ARBA" id="ARBA00023136"/>
    </source>
</evidence>
<dbReference type="InterPro" id="IPR019430">
    <property type="entry name" value="7TM_GPCR_serpentine_rcpt_Srx"/>
</dbReference>
<keyword evidence="2 5" id="KW-0812">Transmembrane</keyword>
<dbReference type="InParanoid" id="E3LJW1"/>
<sequence>MDLLNFFGSFVVLLEAVMGLLFSTLIIYLYYSGESDRTSFNFICVTRAVNNIFVLLLQFLCLMFPVLLLSSNIFPISIETYIIASTINVYMVNSYHCVLIGVNRFIAMFIPFHYSKLCGMKVTMVILALLYLERIYATIVKLLQEFDNHCRVHISLDSFGPHYEDSTCSKRLKDGFDGILIVLIPLGIFAFTVILNLITFVKIMQFYIGVKEKKTFGYLKFIQRDGLDTNSSASMKNNIRLFFQTVLQDSLFFVDVLFTFKLSTLSEDRLWFFISQVFVWESIHMLDGFIMLMFSNRLSILKSKFSFSKQNTVGNLENGRASHTLPEIG</sequence>
<evidence type="ECO:0000256" key="1">
    <source>
        <dbReference type="ARBA" id="ARBA00004370"/>
    </source>
</evidence>
<dbReference type="PANTHER" id="PTHR23013">
    <property type="entry name" value="SERPENTINE RECEPTOR"/>
    <property type="match status" value="1"/>
</dbReference>
<comment type="subcellular location">
    <subcellularLocation>
        <location evidence="1">Membrane</location>
    </subcellularLocation>
</comment>
<dbReference type="FunCoup" id="E3LJW1">
    <property type="interactions" value="9"/>
</dbReference>
<dbReference type="Gene3D" id="1.20.1070.10">
    <property type="entry name" value="Rhodopsin 7-helix transmembrane proteins"/>
    <property type="match status" value="1"/>
</dbReference>
<dbReference type="Proteomes" id="UP000008281">
    <property type="component" value="Unassembled WGS sequence"/>
</dbReference>
<dbReference type="PROSITE" id="PS50262">
    <property type="entry name" value="G_PROTEIN_RECEP_F1_2"/>
    <property type="match status" value="1"/>
</dbReference>
<dbReference type="OMA" id="MLMFSNR"/>
<feature type="transmembrane region" description="Helical" evidence="5">
    <location>
        <begin position="179"/>
        <end position="201"/>
    </location>
</feature>
<proteinExistence type="predicted"/>
<dbReference type="eggNOG" id="ENOG502TJC0">
    <property type="taxonomic scope" value="Eukaryota"/>
</dbReference>
<keyword evidence="4 5" id="KW-0472">Membrane</keyword>
<reference evidence="7" key="1">
    <citation type="submission" date="2007-07" db="EMBL/GenBank/DDBJ databases">
        <title>PCAP assembly of the Caenorhabditis remanei genome.</title>
        <authorList>
            <consortium name="The Caenorhabditis remanei Sequencing Consortium"/>
            <person name="Wilson R.K."/>
        </authorList>
    </citation>
    <scope>NUCLEOTIDE SEQUENCE [LARGE SCALE GENOMIC DNA]</scope>
    <source>
        <strain evidence="7">PB4641</strain>
    </source>
</reference>
<evidence type="ECO:0000256" key="3">
    <source>
        <dbReference type="ARBA" id="ARBA00022989"/>
    </source>
</evidence>
<dbReference type="Pfam" id="PF10328">
    <property type="entry name" value="7TM_GPCR_Srx"/>
    <property type="match status" value="1"/>
</dbReference>
<name>E3LJW1_CAERE</name>
<evidence type="ECO:0000313" key="7">
    <source>
        <dbReference type="EMBL" id="EFP00331.1"/>
    </source>
</evidence>
<dbReference type="InterPro" id="IPR017452">
    <property type="entry name" value="GPCR_Rhodpsn_7TM"/>
</dbReference>
<accession>E3LJW1</accession>
<protein>
    <recommendedName>
        <fullName evidence="6">G-protein coupled receptors family 1 profile domain-containing protein</fullName>
    </recommendedName>
</protein>
<organism evidence="8">
    <name type="scientific">Caenorhabditis remanei</name>
    <name type="common">Caenorhabditis vulgaris</name>
    <dbReference type="NCBI Taxonomy" id="31234"/>
    <lineage>
        <taxon>Eukaryota</taxon>
        <taxon>Metazoa</taxon>
        <taxon>Ecdysozoa</taxon>
        <taxon>Nematoda</taxon>
        <taxon>Chromadorea</taxon>
        <taxon>Rhabditida</taxon>
        <taxon>Rhabditina</taxon>
        <taxon>Rhabditomorpha</taxon>
        <taxon>Rhabditoidea</taxon>
        <taxon>Rhabditidae</taxon>
        <taxon>Peloderinae</taxon>
        <taxon>Caenorhabditis</taxon>
    </lineage>
</organism>
<feature type="transmembrane region" description="Helical" evidence="5">
    <location>
        <begin position="52"/>
        <end position="74"/>
    </location>
</feature>
<evidence type="ECO:0000259" key="6">
    <source>
        <dbReference type="PROSITE" id="PS50262"/>
    </source>
</evidence>